<feature type="domain" description="Terminase large subunit gp17-like C-terminal" evidence="2">
    <location>
        <begin position="291"/>
        <end position="409"/>
    </location>
</feature>
<accession>A0A0F9LM23</accession>
<dbReference type="AlphaFoldDB" id="A0A0F9LM23"/>
<name>A0A0F9LM23_9ZZZZ</name>
<dbReference type="Pfam" id="PF03237">
    <property type="entry name" value="Terminase_6N"/>
    <property type="match status" value="1"/>
</dbReference>
<sequence length="478" mass="53452">MSYTHHPYWDIANQGPYTPFPWQAEHIHAHDESRFLIAACGRRAGKTVGMQREVEREATRPSKMVLGKLQHPLVYVVGPTHELAERIFSITWDAFVSDDRGEHLAPLDFLHARHDKTRGIIWLKSGAVIQRKSGDDPKSLQGDRVTAAVVDESHSMPEDSWKYLLPSLMDSGGRLLAIGVSMGKNRFRSMWDMGREGVPGYYSCSVPSTAHPLIVETVAEAEALTEQTGMEHIPLETDPAFLALSERERRQMYYAEWMEDDGSIFPKPVIDSCNTGHYKDAPEPDGVYLAGLDVAKAQDWTWLLVGNVKTGEIVYGERFQGIEYMTQAPRIARICRDWNVRAVNMDVTGVGAAVAEIFRAEGVPISEFMFTNKSKAEIINVTVREMERGNVILPQDPILTRELELFEHKSTPAGVVTYSAPPGYHDDGVISLSLLVAKMYRNRGMTQNPNRKPYVTWGTQKSTARMPALPGVAEKVAA</sequence>
<evidence type="ECO:0000313" key="3">
    <source>
        <dbReference type="EMBL" id="KKM94388.1"/>
    </source>
</evidence>
<proteinExistence type="predicted"/>
<evidence type="ECO:0000259" key="2">
    <source>
        <dbReference type="Pfam" id="PF17289"/>
    </source>
</evidence>
<dbReference type="InterPro" id="IPR027417">
    <property type="entry name" value="P-loop_NTPase"/>
</dbReference>
<dbReference type="Gene3D" id="3.30.420.240">
    <property type="match status" value="1"/>
</dbReference>
<dbReference type="Pfam" id="PF17289">
    <property type="entry name" value="Terminase_6C"/>
    <property type="match status" value="1"/>
</dbReference>
<dbReference type="Gene3D" id="3.40.50.300">
    <property type="entry name" value="P-loop containing nucleotide triphosphate hydrolases"/>
    <property type="match status" value="1"/>
</dbReference>
<gene>
    <name evidence="3" type="ORF">LCGC14_1198810</name>
</gene>
<dbReference type="SUPFAM" id="SSF52540">
    <property type="entry name" value="P-loop containing nucleoside triphosphate hydrolases"/>
    <property type="match status" value="1"/>
</dbReference>
<keyword evidence="1" id="KW-1188">Viral release from host cell</keyword>
<protein>
    <recommendedName>
        <fullName evidence="2">Terminase large subunit gp17-like C-terminal domain-containing protein</fullName>
    </recommendedName>
</protein>
<reference evidence="3" key="1">
    <citation type="journal article" date="2015" name="Nature">
        <title>Complex archaea that bridge the gap between prokaryotes and eukaryotes.</title>
        <authorList>
            <person name="Spang A."/>
            <person name="Saw J.H."/>
            <person name="Jorgensen S.L."/>
            <person name="Zaremba-Niedzwiedzka K."/>
            <person name="Martijn J."/>
            <person name="Lind A.E."/>
            <person name="van Eijk R."/>
            <person name="Schleper C."/>
            <person name="Guy L."/>
            <person name="Ettema T.J."/>
        </authorList>
    </citation>
    <scope>NUCLEOTIDE SEQUENCE</scope>
</reference>
<dbReference type="InterPro" id="IPR035421">
    <property type="entry name" value="Terminase_6C"/>
</dbReference>
<organism evidence="3">
    <name type="scientific">marine sediment metagenome</name>
    <dbReference type="NCBI Taxonomy" id="412755"/>
    <lineage>
        <taxon>unclassified sequences</taxon>
        <taxon>metagenomes</taxon>
        <taxon>ecological metagenomes</taxon>
    </lineage>
</organism>
<dbReference type="EMBL" id="LAZR01006145">
    <property type="protein sequence ID" value="KKM94388.1"/>
    <property type="molecule type" value="Genomic_DNA"/>
</dbReference>
<comment type="caution">
    <text evidence="3">The sequence shown here is derived from an EMBL/GenBank/DDBJ whole genome shotgun (WGS) entry which is preliminary data.</text>
</comment>
<evidence type="ECO:0000256" key="1">
    <source>
        <dbReference type="ARBA" id="ARBA00022612"/>
    </source>
</evidence>